<name>A0A843UHF6_COLES</name>
<proteinExistence type="inferred from homology"/>
<organism evidence="4 5">
    <name type="scientific">Colocasia esculenta</name>
    <name type="common">Wild taro</name>
    <name type="synonym">Arum esculentum</name>
    <dbReference type="NCBI Taxonomy" id="4460"/>
    <lineage>
        <taxon>Eukaryota</taxon>
        <taxon>Viridiplantae</taxon>
        <taxon>Streptophyta</taxon>
        <taxon>Embryophyta</taxon>
        <taxon>Tracheophyta</taxon>
        <taxon>Spermatophyta</taxon>
        <taxon>Magnoliopsida</taxon>
        <taxon>Liliopsida</taxon>
        <taxon>Araceae</taxon>
        <taxon>Aroideae</taxon>
        <taxon>Colocasieae</taxon>
        <taxon>Colocasia</taxon>
    </lineage>
</organism>
<sequence>MALVKVVDSCMVVPEVETPKHRLWLSNIDLQAVRRYTANFTVYKFNGESGSFCREKLKASLSKALVPFYPLAGRLVRGNDGRLEVNCNAEGVLFLVAETDSTVDEFGDFMPSPEIQKMLVPAVPSPEPPCIVLLLQVTYFRCGGVTLGVAVHHTTVDGLSALHFIDTWAGITRGAEDLLPPFLDRRLLRARSPPKVLIEHPLYRLPKKTQVPLATEAKPFSTAAFHLSGDQVAALKSTSGDTHLGTFKALVAYVWRCFCKARGLADDEETSLRLTVDARNRLDPPLPKCFFGNSTFRIEVVAKAGAIVSESLECSANRIHEVTSRLGDEHVRSLVDLLEQRRQEDLTELESLLLRRPATSLYAVSWLGLPIYETDFGWGKPILVRRVSLASSGMVYILHNPRSKGGVSLIMSLETECMPALEKAFYHGLSSGAVVGQ</sequence>
<dbReference type="GO" id="GO:0016747">
    <property type="term" value="F:acyltransferase activity, transferring groups other than amino-acyl groups"/>
    <property type="evidence" value="ECO:0007669"/>
    <property type="project" value="TreeGrafter"/>
</dbReference>
<keyword evidence="3" id="KW-0012">Acyltransferase</keyword>
<dbReference type="InterPro" id="IPR023213">
    <property type="entry name" value="CAT-like_dom_sf"/>
</dbReference>
<evidence type="ECO:0000256" key="1">
    <source>
        <dbReference type="ARBA" id="ARBA00009861"/>
    </source>
</evidence>
<dbReference type="Pfam" id="PF02458">
    <property type="entry name" value="Transferase"/>
    <property type="match status" value="1"/>
</dbReference>
<dbReference type="PANTHER" id="PTHR31642">
    <property type="entry name" value="TRICHOTHECENE 3-O-ACETYLTRANSFERASE"/>
    <property type="match status" value="1"/>
</dbReference>
<dbReference type="Proteomes" id="UP000652761">
    <property type="component" value="Unassembled WGS sequence"/>
</dbReference>
<comment type="similarity">
    <text evidence="1">Belongs to the plant acyltransferase family.</text>
</comment>
<evidence type="ECO:0000313" key="5">
    <source>
        <dbReference type="Proteomes" id="UP000652761"/>
    </source>
</evidence>
<gene>
    <name evidence="4" type="ORF">Taro_014146</name>
</gene>
<reference evidence="4" key="1">
    <citation type="submission" date="2017-07" db="EMBL/GenBank/DDBJ databases">
        <title>Taro Niue Genome Assembly and Annotation.</title>
        <authorList>
            <person name="Atibalentja N."/>
            <person name="Keating K."/>
            <person name="Fields C.J."/>
        </authorList>
    </citation>
    <scope>NUCLEOTIDE SEQUENCE</scope>
    <source>
        <strain evidence="4">Niue_2</strain>
        <tissue evidence="4">Leaf</tissue>
    </source>
</reference>
<dbReference type="SUPFAM" id="SSF52777">
    <property type="entry name" value="CoA-dependent acyltransferases"/>
    <property type="match status" value="1"/>
</dbReference>
<keyword evidence="5" id="KW-1185">Reference proteome</keyword>
<protein>
    <submittedName>
        <fullName evidence="4">Uncharacterized protein</fullName>
    </submittedName>
</protein>
<dbReference type="AlphaFoldDB" id="A0A843UHF6"/>
<comment type="caution">
    <text evidence="4">The sequence shown here is derived from an EMBL/GenBank/DDBJ whole genome shotgun (WGS) entry which is preliminary data.</text>
</comment>
<evidence type="ECO:0000313" key="4">
    <source>
        <dbReference type="EMBL" id="MQL81677.1"/>
    </source>
</evidence>
<dbReference type="Gene3D" id="3.30.559.10">
    <property type="entry name" value="Chloramphenicol acetyltransferase-like domain"/>
    <property type="match status" value="2"/>
</dbReference>
<evidence type="ECO:0000256" key="2">
    <source>
        <dbReference type="ARBA" id="ARBA00022679"/>
    </source>
</evidence>
<dbReference type="EMBL" id="NMUH01000581">
    <property type="protein sequence ID" value="MQL81677.1"/>
    <property type="molecule type" value="Genomic_DNA"/>
</dbReference>
<evidence type="ECO:0000256" key="3">
    <source>
        <dbReference type="ARBA" id="ARBA00023315"/>
    </source>
</evidence>
<dbReference type="OrthoDB" id="671439at2759"/>
<dbReference type="InterPro" id="IPR050317">
    <property type="entry name" value="Plant_Fungal_Acyltransferase"/>
</dbReference>
<keyword evidence="2" id="KW-0808">Transferase</keyword>
<dbReference type="PANTHER" id="PTHR31642:SF138">
    <property type="entry name" value="PUTRESCINE HYDROXYCINNAMOYLTRANSFERASE 1"/>
    <property type="match status" value="1"/>
</dbReference>
<accession>A0A843UHF6</accession>